<dbReference type="EMBL" id="FNBW01000004">
    <property type="protein sequence ID" value="SDF52979.1"/>
    <property type="molecule type" value="Genomic_DNA"/>
</dbReference>
<evidence type="ECO:0000256" key="9">
    <source>
        <dbReference type="ARBA" id="ARBA00037230"/>
    </source>
</evidence>
<comment type="caution">
    <text evidence="13">The sequence shown here is derived from an EMBL/GenBank/DDBJ whole genome shotgun (WGS) entry which is preliminary data.</text>
</comment>
<feature type="domain" description="Cytochrome c assembly protein" evidence="11">
    <location>
        <begin position="89"/>
        <end position="295"/>
    </location>
</feature>
<dbReference type="GO" id="GO:0017004">
    <property type="term" value="P:cytochrome complex assembly"/>
    <property type="evidence" value="ECO:0007669"/>
    <property type="project" value="UniProtKB-KW"/>
</dbReference>
<dbReference type="PRINTS" id="PR01410">
    <property type="entry name" value="CCBIOGENESIS"/>
</dbReference>
<keyword evidence="5 10" id="KW-0812">Transmembrane</keyword>
<name>A0A8G2BHW7_9PROT</name>
<feature type="transmembrane region" description="Helical" evidence="10">
    <location>
        <begin position="175"/>
        <end position="195"/>
    </location>
</feature>
<dbReference type="GO" id="GO:0020037">
    <property type="term" value="F:heme binding"/>
    <property type="evidence" value="ECO:0007669"/>
    <property type="project" value="InterPro"/>
</dbReference>
<dbReference type="GO" id="GO:0005886">
    <property type="term" value="C:plasma membrane"/>
    <property type="evidence" value="ECO:0007669"/>
    <property type="project" value="UniProtKB-SubCell"/>
</dbReference>
<keyword evidence="14" id="KW-1185">Reference proteome</keyword>
<dbReference type="PRINTS" id="PR01411">
    <property type="entry name" value="CCMFBIOGNSIS"/>
</dbReference>
<dbReference type="PANTHER" id="PTHR43653:SF1">
    <property type="entry name" value="CYTOCHROME C-TYPE BIOGENESIS PROTEIN CCMF"/>
    <property type="match status" value="1"/>
</dbReference>
<dbReference type="RefSeq" id="WP_028793283.1">
    <property type="nucleotide sequence ID" value="NZ_FNBW01000004.1"/>
</dbReference>
<comment type="subcellular location">
    <subcellularLocation>
        <location evidence="1">Cell inner membrane</location>
        <topology evidence="1">Multi-pass membrane protein</topology>
    </subcellularLocation>
</comment>
<feature type="transmembrane region" description="Helical" evidence="10">
    <location>
        <begin position="394"/>
        <end position="413"/>
    </location>
</feature>
<comment type="function">
    <text evidence="9">Required for the biogenesis of c-type cytochromes. Possible subunit of a heme lyase.</text>
</comment>
<dbReference type="Pfam" id="PF01578">
    <property type="entry name" value="Cytochrom_C_asm"/>
    <property type="match status" value="1"/>
</dbReference>
<feature type="transmembrane region" description="Helical" evidence="10">
    <location>
        <begin position="6"/>
        <end position="29"/>
    </location>
</feature>
<gene>
    <name evidence="13" type="ORF">SAMN05660686_01558</name>
</gene>
<sequence>MIAELGHLALAAALVVAVFQTVVPLYGAARGDSTLMAMAQPAALVQFAALILSFGALTHAFVTSDFSVSNVAANSHSLKPMIYKVSGVWGNHEGSMLLWVLILSLFGAAVAAFGGNLPESLRARTIAIQGMIGIGFLAFILFTSNPFERVVPPPIDGRGLNPLLQDIGLALHPPMLYLGYVGLSTTFSFAVAALLEGRVDPSWARWVRPWTLAAWVALTAGIILGSGWAYYELGWGGWWFWDPVENASFMPWLAATALLHSAIVVEKRDALKSWTILLALIAFALSLLGTFLVRSGVLTSVHAFAVDPERGMFILVLLAIAIGGSFALYAWRAPTMEGGGVFRPISREGGLVLNNLLTATAAATVLIGTLYPLALETVTGEKVSVGPPFFEATFVPLMVPLVIAVGIGPLLAWKRGDLAGALHNLWAAAIIAISLGLALAWLQGAPVGAALGMALAAWLGVAVLTELADRIRLFRVPLSSSLSRAAGLPRAAYGMTLAHLGLAVFIVGAVGETFFSAEVVRYASRGDKVEIAGHTLTFEGVTERAGPNFNAQVGTFVLENGQRLESERRFFPAEGQQTTEAAIRVRPAGDLYAVLGEPADGDRWTVRVYHKALVMWIWVGGFLMSLGGLVSLADRRLRVGAPAPRRERTALAAAGGDD</sequence>
<dbReference type="InterPro" id="IPR003567">
    <property type="entry name" value="Cyt_c_biogenesis"/>
</dbReference>
<evidence type="ECO:0000256" key="5">
    <source>
        <dbReference type="ARBA" id="ARBA00022692"/>
    </source>
</evidence>
<evidence type="ECO:0000259" key="11">
    <source>
        <dbReference type="Pfam" id="PF01578"/>
    </source>
</evidence>
<proteinExistence type="inferred from homology"/>
<feature type="transmembrane region" description="Helical" evidence="10">
    <location>
        <begin position="490"/>
        <end position="511"/>
    </location>
</feature>
<keyword evidence="8 10" id="KW-0472">Membrane</keyword>
<feature type="transmembrane region" description="Helical" evidence="10">
    <location>
        <begin position="274"/>
        <end position="293"/>
    </location>
</feature>
<dbReference type="AlphaFoldDB" id="A0A8G2BHW7"/>
<protein>
    <submittedName>
        <fullName evidence="13">Cytochrome c-type biogenesis protein CcmF</fullName>
    </submittedName>
</protein>
<keyword evidence="7 10" id="KW-1133">Transmembrane helix</keyword>
<organism evidence="13 14">
    <name type="scientific">Thalassobaculum litoreum DSM 18839</name>
    <dbReference type="NCBI Taxonomy" id="1123362"/>
    <lineage>
        <taxon>Bacteria</taxon>
        <taxon>Pseudomonadati</taxon>
        <taxon>Pseudomonadota</taxon>
        <taxon>Alphaproteobacteria</taxon>
        <taxon>Rhodospirillales</taxon>
        <taxon>Thalassobaculaceae</taxon>
        <taxon>Thalassobaculum</taxon>
    </lineage>
</organism>
<evidence type="ECO:0000256" key="6">
    <source>
        <dbReference type="ARBA" id="ARBA00022748"/>
    </source>
</evidence>
<evidence type="ECO:0000256" key="3">
    <source>
        <dbReference type="ARBA" id="ARBA00022475"/>
    </source>
</evidence>
<evidence type="ECO:0000256" key="4">
    <source>
        <dbReference type="ARBA" id="ARBA00022519"/>
    </source>
</evidence>
<feature type="transmembrane region" description="Helical" evidence="10">
    <location>
        <begin position="352"/>
        <end position="374"/>
    </location>
</feature>
<dbReference type="Pfam" id="PF16327">
    <property type="entry name" value="CcmF_C"/>
    <property type="match status" value="1"/>
</dbReference>
<feature type="transmembrane region" description="Helical" evidence="10">
    <location>
        <begin position="313"/>
        <end position="331"/>
    </location>
</feature>
<keyword evidence="3" id="KW-1003">Cell membrane</keyword>
<dbReference type="InterPro" id="IPR032523">
    <property type="entry name" value="CcmF_C"/>
</dbReference>
<feature type="transmembrane region" description="Helical" evidence="10">
    <location>
        <begin position="425"/>
        <end position="442"/>
    </location>
</feature>
<feature type="transmembrane region" description="Helical" evidence="10">
    <location>
        <begin position="41"/>
        <end position="62"/>
    </location>
</feature>
<dbReference type="PANTHER" id="PTHR43653">
    <property type="entry name" value="CYTOCHROME C ASSEMBLY PROTEIN-RELATED"/>
    <property type="match status" value="1"/>
</dbReference>
<evidence type="ECO:0000313" key="14">
    <source>
        <dbReference type="Proteomes" id="UP000198615"/>
    </source>
</evidence>
<evidence type="ECO:0000256" key="10">
    <source>
        <dbReference type="SAM" id="Phobius"/>
    </source>
</evidence>
<feature type="transmembrane region" description="Helical" evidence="10">
    <location>
        <begin position="96"/>
        <end position="114"/>
    </location>
</feature>
<evidence type="ECO:0000313" key="13">
    <source>
        <dbReference type="EMBL" id="SDF52979.1"/>
    </source>
</evidence>
<evidence type="ECO:0000256" key="8">
    <source>
        <dbReference type="ARBA" id="ARBA00023136"/>
    </source>
</evidence>
<feature type="transmembrane region" description="Helical" evidence="10">
    <location>
        <begin position="613"/>
        <end position="633"/>
    </location>
</feature>
<feature type="domain" description="Cytochrome c-type biogenesis protein CcmF C-terminal" evidence="12">
    <location>
        <begin position="315"/>
        <end position="635"/>
    </location>
</feature>
<comment type="similarity">
    <text evidence="2">Belongs to the CcmF/CycK/Ccl1/NrfE/CcsA family.</text>
</comment>
<dbReference type="GO" id="GO:0015232">
    <property type="term" value="F:heme transmembrane transporter activity"/>
    <property type="evidence" value="ECO:0007669"/>
    <property type="project" value="InterPro"/>
</dbReference>
<dbReference type="NCBIfam" id="TIGR00353">
    <property type="entry name" value="nrfE"/>
    <property type="match status" value="1"/>
</dbReference>
<evidence type="ECO:0000256" key="7">
    <source>
        <dbReference type="ARBA" id="ARBA00022989"/>
    </source>
</evidence>
<evidence type="ECO:0000256" key="2">
    <source>
        <dbReference type="ARBA" id="ARBA00009186"/>
    </source>
</evidence>
<keyword evidence="6" id="KW-0201">Cytochrome c-type biogenesis</keyword>
<accession>A0A8G2BHW7</accession>
<dbReference type="OrthoDB" id="9761451at2"/>
<evidence type="ECO:0000259" key="12">
    <source>
        <dbReference type="Pfam" id="PF16327"/>
    </source>
</evidence>
<dbReference type="Proteomes" id="UP000198615">
    <property type="component" value="Unassembled WGS sequence"/>
</dbReference>
<dbReference type="NCBIfam" id="NF007691">
    <property type="entry name" value="PRK10369.1"/>
    <property type="match status" value="1"/>
</dbReference>
<dbReference type="InterPro" id="IPR002541">
    <property type="entry name" value="Cyt_c_assembly"/>
</dbReference>
<keyword evidence="4" id="KW-0997">Cell inner membrane</keyword>
<dbReference type="InterPro" id="IPR003568">
    <property type="entry name" value="Cyt_c_biogenesis_CcmF"/>
</dbReference>
<evidence type="ECO:0000256" key="1">
    <source>
        <dbReference type="ARBA" id="ARBA00004429"/>
    </source>
</evidence>
<feature type="transmembrane region" description="Helical" evidence="10">
    <location>
        <begin position="207"/>
        <end position="229"/>
    </location>
</feature>
<feature type="transmembrane region" description="Helical" evidence="10">
    <location>
        <begin position="126"/>
        <end position="144"/>
    </location>
</feature>
<reference evidence="13 14" key="1">
    <citation type="submission" date="2016-10" db="EMBL/GenBank/DDBJ databases">
        <authorList>
            <person name="Varghese N."/>
            <person name="Submissions S."/>
        </authorList>
    </citation>
    <scope>NUCLEOTIDE SEQUENCE [LARGE SCALE GENOMIC DNA]</scope>
    <source>
        <strain evidence="13 14">DSM 18839</strain>
    </source>
</reference>
<feature type="transmembrane region" description="Helical" evidence="10">
    <location>
        <begin position="448"/>
        <end position="469"/>
    </location>
</feature>
<feature type="transmembrane region" description="Helical" evidence="10">
    <location>
        <begin position="249"/>
        <end position="265"/>
    </location>
</feature>